<gene>
    <name evidence="3" type="ORF">TUBRATIS_16140</name>
</gene>
<dbReference type="STRING" id="291195.A0A437AL99"/>
<protein>
    <recommendedName>
        <fullName evidence="2">Chromatin assembly factor 1 subunit A dimerization domain-containing protein</fullName>
    </recommendedName>
</protein>
<dbReference type="EMBL" id="RCSS01000372">
    <property type="protein sequence ID" value="RVD91912.1"/>
    <property type="molecule type" value="Genomic_DNA"/>
</dbReference>
<keyword evidence="4" id="KW-1185">Reference proteome</keyword>
<dbReference type="Proteomes" id="UP000282876">
    <property type="component" value="Unassembled WGS sequence"/>
</dbReference>
<feature type="domain" description="Chromatin assembly factor 1 subunit A dimerization" evidence="2">
    <location>
        <begin position="217"/>
        <end position="280"/>
    </location>
</feature>
<dbReference type="AlphaFoldDB" id="A0A437AL99"/>
<dbReference type="Pfam" id="PF12253">
    <property type="entry name" value="CAF1A_dimeriz"/>
    <property type="match status" value="1"/>
</dbReference>
<accession>A0A437AL99</accession>
<feature type="region of interest" description="Disordered" evidence="1">
    <location>
        <begin position="153"/>
        <end position="176"/>
    </location>
</feature>
<dbReference type="OrthoDB" id="2193302at2759"/>
<evidence type="ECO:0000313" key="4">
    <source>
        <dbReference type="Proteomes" id="UP000282876"/>
    </source>
</evidence>
<dbReference type="InterPro" id="IPR022043">
    <property type="entry name" value="CAF1A_DD"/>
</dbReference>
<evidence type="ECO:0000259" key="2">
    <source>
        <dbReference type="Pfam" id="PF12253"/>
    </source>
</evidence>
<organism evidence="3 4">
    <name type="scientific">Tubulinosema ratisbonensis</name>
    <dbReference type="NCBI Taxonomy" id="291195"/>
    <lineage>
        <taxon>Eukaryota</taxon>
        <taxon>Fungi</taxon>
        <taxon>Fungi incertae sedis</taxon>
        <taxon>Microsporidia</taxon>
        <taxon>Tubulinosematoidea</taxon>
        <taxon>Tubulinosematidae</taxon>
        <taxon>Tubulinosema</taxon>
    </lineage>
</organism>
<comment type="caution">
    <text evidence="3">The sequence shown here is derived from an EMBL/GenBank/DDBJ whole genome shotgun (WGS) entry which is preliminary data.</text>
</comment>
<feature type="compositionally biased region" description="Basic and acidic residues" evidence="1">
    <location>
        <begin position="153"/>
        <end position="173"/>
    </location>
</feature>
<proteinExistence type="predicted"/>
<evidence type="ECO:0000256" key="1">
    <source>
        <dbReference type="SAM" id="MobiDB-lite"/>
    </source>
</evidence>
<reference evidence="3 4" key="1">
    <citation type="submission" date="2018-10" db="EMBL/GenBank/DDBJ databases">
        <title>Draft genome sequence of the microsporidian Tubulinosema ratisbonensis.</title>
        <authorList>
            <person name="Polonais V."/>
            <person name="Peyretaillade E."/>
            <person name="Niehus S."/>
            <person name="Wawrzyniak I."/>
            <person name="Franchet A."/>
            <person name="Gaspin C."/>
            <person name="Reichstadt M."/>
            <person name="Belser C."/>
            <person name="Labadie K."/>
            <person name="Delbac F."/>
            <person name="Ferrandon D."/>
        </authorList>
    </citation>
    <scope>NUCLEOTIDE SEQUENCE [LARGE SCALE GENOMIC DNA]</scope>
    <source>
        <strain evidence="3 4">Franzen</strain>
    </source>
</reference>
<dbReference type="VEuPathDB" id="MicrosporidiaDB:TUBRATIS_16140"/>
<sequence length="387" mass="46383">MELKLTKKLLTSLLQFKETASPLQLDLLTQIVINQSEIDLDYLDTILYLDKPNNLPKEERIKNLKKELEKNFVWCFYKNFNFLIKEVNFKKKEEMNETGLWVLRDKEKSNEEEVIELLKKKQRGKRMKVKIRRSDEMNEEEINELIKEMAENKNLNEKKKKEKKIEEKPREESTPGPLFKFIKKVEKKETPHSFTPYRTLPHIRRRNDLISPKRITYINFTDRHRPPIYKIIPEKMYHIVDSTQRLPHITDYSYDSDDEWEDCEDADTISTTESSCSQDEEINDWLEPDSEIEDNSSKIIIRSDAKLFYVVLNTPDYSLSLRRKDFLSENEKEIIENEISNKKEIKKFIKEFADEKWVQVEVINNFIKEIQNKSTNDDLKENEKVNC</sequence>
<name>A0A437AL99_9MICR</name>
<evidence type="ECO:0000313" key="3">
    <source>
        <dbReference type="EMBL" id="RVD91912.1"/>
    </source>
</evidence>